<sequence length="261" mass="29168">MLISSAKQVASSTAQLLVASQVKADPDSPSFTRLQAAGNAVIRSTDNLVKSAQQAISGEDEHSLVLNTRMVGGITQEINARSEVFRIEKQLEEARNRLAAIHQAKYRIRKDESDQEYYSDQNDTLNSLHINNNNQSSKGLNHTYMDKSQNQTNRTFNSYNNVSPVSFINKNLSTTESTYDGMRNGTAHNTGSNGQSYKGFTSSYETHRYNTNSSPIVFRSNVESPNLVQTQMNSLTRQITEKKTITSSSESRTHSHSYKLE</sequence>
<dbReference type="GO" id="GO:0005886">
    <property type="term" value="C:plasma membrane"/>
    <property type="evidence" value="ECO:0007669"/>
    <property type="project" value="TreeGrafter"/>
</dbReference>
<reference evidence="6" key="1">
    <citation type="submission" date="2020-03" db="EMBL/GenBank/DDBJ databases">
        <title>Transcriptomic Profiling of the Digestive Tract of the Rat Flea, Xenopsylla cheopis, Following Blood Feeding and Infection with Yersinia pestis.</title>
        <authorList>
            <person name="Bland D.M."/>
            <person name="Martens C.A."/>
            <person name="Virtaneva K."/>
            <person name="Kanakabandi K."/>
            <person name="Long D."/>
            <person name="Rosenke R."/>
            <person name="Saturday G.A."/>
            <person name="Hoyt F.H."/>
            <person name="Bruno D.P."/>
            <person name="Ribeiro J.M.C."/>
            <person name="Hinnebusch J."/>
        </authorList>
    </citation>
    <scope>NUCLEOTIDE SEQUENCE</scope>
</reference>
<dbReference type="GO" id="GO:0005737">
    <property type="term" value="C:cytoplasm"/>
    <property type="evidence" value="ECO:0007669"/>
    <property type="project" value="UniProtKB-SubCell"/>
</dbReference>
<dbReference type="PROSITE" id="PS50945">
    <property type="entry name" value="I_LWEQ"/>
    <property type="match status" value="1"/>
</dbReference>
<dbReference type="EMBL" id="GIIL01007915">
    <property type="protein sequence ID" value="NOV51641.1"/>
    <property type="molecule type" value="Transcribed_RNA"/>
</dbReference>
<dbReference type="GO" id="GO:0098609">
    <property type="term" value="P:cell-cell adhesion"/>
    <property type="evidence" value="ECO:0007669"/>
    <property type="project" value="TreeGrafter"/>
</dbReference>
<dbReference type="GO" id="GO:0003779">
    <property type="term" value="F:actin binding"/>
    <property type="evidence" value="ECO:0007669"/>
    <property type="project" value="InterPro"/>
</dbReference>
<keyword evidence="3" id="KW-0175">Coiled coil</keyword>
<feature type="domain" description="I/LWEQ" evidence="5">
    <location>
        <begin position="1"/>
        <end position="109"/>
    </location>
</feature>
<dbReference type="SUPFAM" id="SSF109885">
    <property type="entry name" value="I/LWEQ domain"/>
    <property type="match status" value="1"/>
</dbReference>
<organism evidence="6">
    <name type="scientific">Xenopsylla cheopis</name>
    <name type="common">Oriental rat flea</name>
    <name type="synonym">Pulex cheopis</name>
    <dbReference type="NCBI Taxonomy" id="163159"/>
    <lineage>
        <taxon>Eukaryota</taxon>
        <taxon>Metazoa</taxon>
        <taxon>Ecdysozoa</taxon>
        <taxon>Arthropoda</taxon>
        <taxon>Hexapoda</taxon>
        <taxon>Insecta</taxon>
        <taxon>Pterygota</taxon>
        <taxon>Neoptera</taxon>
        <taxon>Endopterygota</taxon>
        <taxon>Siphonaptera</taxon>
        <taxon>Pulicidae</taxon>
        <taxon>Xenopsyllinae</taxon>
        <taxon>Xenopsylla</taxon>
    </lineage>
</organism>
<evidence type="ECO:0000256" key="3">
    <source>
        <dbReference type="SAM" id="Coils"/>
    </source>
</evidence>
<dbReference type="GO" id="GO:0030036">
    <property type="term" value="P:actin cytoskeleton organization"/>
    <property type="evidence" value="ECO:0007669"/>
    <property type="project" value="TreeGrafter"/>
</dbReference>
<dbReference type="Pfam" id="PF01608">
    <property type="entry name" value="I_LWEQ"/>
    <property type="match status" value="1"/>
</dbReference>
<dbReference type="Gene3D" id="1.20.1410.10">
    <property type="entry name" value="I/LWEQ domain"/>
    <property type="match status" value="1"/>
</dbReference>
<dbReference type="PANTHER" id="PTHR19981">
    <property type="entry name" value="TALIN"/>
    <property type="match status" value="1"/>
</dbReference>
<feature type="region of interest" description="Disordered" evidence="4">
    <location>
        <begin position="238"/>
        <end position="261"/>
    </location>
</feature>
<dbReference type="InterPro" id="IPR035964">
    <property type="entry name" value="I/LWEQ_dom_sf"/>
</dbReference>
<protein>
    <submittedName>
        <fullName evidence="6">Putative i/lweq domain protein</fullName>
    </submittedName>
</protein>
<feature type="coiled-coil region" evidence="3">
    <location>
        <begin position="77"/>
        <end position="104"/>
    </location>
</feature>
<dbReference type="SMART" id="SM00307">
    <property type="entry name" value="ILWEQ"/>
    <property type="match status" value="1"/>
</dbReference>
<evidence type="ECO:0000256" key="4">
    <source>
        <dbReference type="SAM" id="MobiDB-lite"/>
    </source>
</evidence>
<name>A0A6M2E2P3_XENCH</name>
<evidence type="ECO:0000256" key="1">
    <source>
        <dbReference type="ARBA" id="ARBA00004496"/>
    </source>
</evidence>
<proteinExistence type="predicted"/>
<dbReference type="PANTHER" id="PTHR19981:SF1">
    <property type="entry name" value="RHEA, ISOFORM B"/>
    <property type="match status" value="1"/>
</dbReference>
<dbReference type="GO" id="GO:0005178">
    <property type="term" value="F:integrin binding"/>
    <property type="evidence" value="ECO:0007669"/>
    <property type="project" value="TreeGrafter"/>
</dbReference>
<keyword evidence="2" id="KW-0963">Cytoplasm</keyword>
<evidence type="ECO:0000256" key="2">
    <source>
        <dbReference type="ARBA" id="ARBA00022490"/>
    </source>
</evidence>
<evidence type="ECO:0000313" key="6">
    <source>
        <dbReference type="EMBL" id="NOV51641.1"/>
    </source>
</evidence>
<accession>A0A6M2E2P3</accession>
<dbReference type="GO" id="GO:0005925">
    <property type="term" value="C:focal adhesion"/>
    <property type="evidence" value="ECO:0007669"/>
    <property type="project" value="TreeGrafter"/>
</dbReference>
<dbReference type="InterPro" id="IPR002558">
    <property type="entry name" value="ILWEQ_dom"/>
</dbReference>
<dbReference type="AlphaFoldDB" id="A0A6M2E2P3"/>
<evidence type="ECO:0000259" key="5">
    <source>
        <dbReference type="PROSITE" id="PS50945"/>
    </source>
</evidence>
<comment type="subcellular location">
    <subcellularLocation>
        <location evidence="1">Cytoplasm</location>
    </subcellularLocation>
</comment>